<evidence type="ECO:0008006" key="3">
    <source>
        <dbReference type="Google" id="ProtNLM"/>
    </source>
</evidence>
<evidence type="ECO:0000313" key="1">
    <source>
        <dbReference type="EMBL" id="MEQ1407374.1"/>
    </source>
</evidence>
<dbReference type="Pfam" id="PF21983">
    <property type="entry name" value="NikA-like"/>
    <property type="match status" value="1"/>
</dbReference>
<organism evidence="1 2">
    <name type="scientific">Neorhizobium phenanthreniclasticum</name>
    <dbReference type="NCBI Taxonomy" id="3157917"/>
    <lineage>
        <taxon>Bacteria</taxon>
        <taxon>Pseudomonadati</taxon>
        <taxon>Pseudomonadota</taxon>
        <taxon>Alphaproteobacteria</taxon>
        <taxon>Hyphomicrobiales</taxon>
        <taxon>Rhizobiaceae</taxon>
        <taxon>Rhizobium/Agrobacterium group</taxon>
        <taxon>Neorhizobium</taxon>
    </lineage>
</organism>
<gene>
    <name evidence="1" type="ORF">ABK249_20820</name>
</gene>
<dbReference type="EMBL" id="JBEAAL010000017">
    <property type="protein sequence ID" value="MEQ1407374.1"/>
    <property type="molecule type" value="Genomic_DNA"/>
</dbReference>
<dbReference type="Proteomes" id="UP001496627">
    <property type="component" value="Unassembled WGS sequence"/>
</dbReference>
<reference evidence="1 2" key="1">
    <citation type="submission" date="2024-05" db="EMBL/GenBank/DDBJ databases">
        <title>Neorhizobium sp. Rsf11, a plant growth promoting and heavy metal resistant PAH-degrader.</title>
        <authorList>
            <person name="Golubev S.N."/>
            <person name="Muratova A.Y."/>
            <person name="Markelova M.I."/>
        </authorList>
    </citation>
    <scope>NUCLEOTIDE SEQUENCE [LARGE SCALE GENOMIC DNA]</scope>
    <source>
        <strain evidence="1 2">Rsf11</strain>
    </source>
</reference>
<dbReference type="RefSeq" id="WP_348863828.1">
    <property type="nucleotide sequence ID" value="NZ_JBEAAL010000017.1"/>
</dbReference>
<keyword evidence="2" id="KW-1185">Reference proteome</keyword>
<dbReference type="InterPro" id="IPR053842">
    <property type="entry name" value="NikA-like"/>
</dbReference>
<sequence length="123" mass="13797">MGQQQRAKCISVRVTANELAAIAETAARAQTTVTDFVRSVALDRAGVQPFYSEEDRLLLLFLRDELKREGLNLTRLLISLNREERFIEASCKQEILGMQRVIAALCVELSAHTKRLTTHPGKS</sequence>
<name>A0ABV0M8R1_9HYPH</name>
<protein>
    <recommendedName>
        <fullName evidence="3">DUF1778 domain-containing protein</fullName>
    </recommendedName>
</protein>
<accession>A0ABV0M8R1</accession>
<proteinExistence type="predicted"/>
<evidence type="ECO:0000313" key="2">
    <source>
        <dbReference type="Proteomes" id="UP001496627"/>
    </source>
</evidence>
<comment type="caution">
    <text evidence="1">The sequence shown here is derived from an EMBL/GenBank/DDBJ whole genome shotgun (WGS) entry which is preliminary data.</text>
</comment>